<dbReference type="InterPro" id="IPR009057">
    <property type="entry name" value="Homeodomain-like_sf"/>
</dbReference>
<dbReference type="InterPro" id="IPR018060">
    <property type="entry name" value="HTH_AraC"/>
</dbReference>
<keyword evidence="3" id="KW-0804">Transcription</keyword>
<dbReference type="PANTHER" id="PTHR47894:SF4">
    <property type="entry name" value="HTH-TYPE TRANSCRIPTIONAL REGULATOR GADX"/>
    <property type="match status" value="1"/>
</dbReference>
<dbReference type="Gene3D" id="1.10.10.60">
    <property type="entry name" value="Homeodomain-like"/>
    <property type="match status" value="1"/>
</dbReference>
<evidence type="ECO:0000256" key="1">
    <source>
        <dbReference type="ARBA" id="ARBA00023015"/>
    </source>
</evidence>
<reference evidence="6" key="1">
    <citation type="journal article" date="2021" name="Front. Microbiol.">
        <title>Comprehensive Comparative Genomics and Phenotyping of Methylobacterium Species.</title>
        <authorList>
            <person name="Alessa O."/>
            <person name="Ogura Y."/>
            <person name="Fujitani Y."/>
            <person name="Takami H."/>
            <person name="Hayashi T."/>
            <person name="Sahin N."/>
            <person name="Tani A."/>
        </authorList>
    </citation>
    <scope>NUCLEOTIDE SEQUENCE</scope>
    <source>
        <strain evidence="6">DSM 17168</strain>
    </source>
</reference>
<reference evidence="6" key="2">
    <citation type="submission" date="2021-08" db="EMBL/GenBank/DDBJ databases">
        <authorList>
            <person name="Tani A."/>
            <person name="Ola A."/>
            <person name="Ogura Y."/>
            <person name="Katsura K."/>
            <person name="Hayashi T."/>
        </authorList>
    </citation>
    <scope>NUCLEOTIDE SEQUENCE</scope>
    <source>
        <strain evidence="6">DSM 17168</strain>
    </source>
</reference>
<dbReference type="SMART" id="SM00342">
    <property type="entry name" value="HTH_ARAC"/>
    <property type="match status" value="1"/>
</dbReference>
<dbReference type="Pfam" id="PF12625">
    <property type="entry name" value="Arabinose_bd"/>
    <property type="match status" value="1"/>
</dbReference>
<keyword evidence="1" id="KW-0805">Transcription regulation</keyword>
<evidence type="ECO:0000313" key="7">
    <source>
        <dbReference type="Proteomes" id="UP001055153"/>
    </source>
</evidence>
<organism evidence="6 7">
    <name type="scientific">Methylobacterium isbiliense</name>
    <dbReference type="NCBI Taxonomy" id="315478"/>
    <lineage>
        <taxon>Bacteria</taxon>
        <taxon>Pseudomonadati</taxon>
        <taxon>Pseudomonadota</taxon>
        <taxon>Alphaproteobacteria</taxon>
        <taxon>Hyphomicrobiales</taxon>
        <taxon>Methylobacteriaceae</taxon>
        <taxon>Methylobacterium</taxon>
    </lineage>
</organism>
<gene>
    <name evidence="6" type="primary">virS</name>
    <name evidence="6" type="ORF">GMJLKIPL_1849</name>
</gene>
<comment type="caution">
    <text evidence="6">The sequence shown here is derived from an EMBL/GenBank/DDBJ whole genome shotgun (WGS) entry which is preliminary data.</text>
</comment>
<evidence type="ECO:0000313" key="6">
    <source>
        <dbReference type="EMBL" id="GJD99931.1"/>
    </source>
</evidence>
<evidence type="ECO:0000256" key="4">
    <source>
        <dbReference type="SAM" id="MobiDB-lite"/>
    </source>
</evidence>
<evidence type="ECO:0000259" key="5">
    <source>
        <dbReference type="PROSITE" id="PS01124"/>
    </source>
</evidence>
<dbReference type="PANTHER" id="PTHR47894">
    <property type="entry name" value="HTH-TYPE TRANSCRIPTIONAL REGULATOR GADX"/>
    <property type="match status" value="1"/>
</dbReference>
<name>A0ABQ4SAD6_9HYPH</name>
<sequence length="362" mass="39404">MHSCVMPNQGSPADAAAGRAGSSPIEPSLPIDFVHIHAVQAICEILSELDVDPDDILEQAGVRTQIVGLTDVVSYASLGRLTALAASQSRCAHFGLLVGQRTTLASLGLLGALMRHSPTIGDALQALARHHGALNRGAVIGLATAGLDAYVSYAPYEPEAEGIALHCERALAALTGVLRSLCGPDWSPHEVLMPRLEPPDTAPYREFFRSPVRFDQENAALVFPARLLRRSIAGANPLARQALERRIQRHEAALPADMTDVIRQRLRVAASRTRIDKRQVAQMLAIHRRTLSRRLKAEGTSFRLVADETRFGIAKQLLSDTTMSLAQISAALEFSEPAAFTRAFRRWSGTTPSAWRNERRPP</sequence>
<evidence type="ECO:0000256" key="3">
    <source>
        <dbReference type="ARBA" id="ARBA00023163"/>
    </source>
</evidence>
<dbReference type="EMBL" id="BPQQ01000019">
    <property type="protein sequence ID" value="GJD99931.1"/>
    <property type="molecule type" value="Genomic_DNA"/>
</dbReference>
<dbReference type="Pfam" id="PF12833">
    <property type="entry name" value="HTH_18"/>
    <property type="match status" value="1"/>
</dbReference>
<dbReference type="SUPFAM" id="SSF46689">
    <property type="entry name" value="Homeodomain-like"/>
    <property type="match status" value="1"/>
</dbReference>
<accession>A0ABQ4SAD6</accession>
<proteinExistence type="predicted"/>
<keyword evidence="7" id="KW-1185">Reference proteome</keyword>
<feature type="compositionally biased region" description="Polar residues" evidence="4">
    <location>
        <begin position="1"/>
        <end position="11"/>
    </location>
</feature>
<dbReference type="Proteomes" id="UP001055153">
    <property type="component" value="Unassembled WGS sequence"/>
</dbReference>
<evidence type="ECO:0000256" key="2">
    <source>
        <dbReference type="ARBA" id="ARBA00023125"/>
    </source>
</evidence>
<feature type="region of interest" description="Disordered" evidence="4">
    <location>
        <begin position="1"/>
        <end position="21"/>
    </location>
</feature>
<feature type="domain" description="HTH araC/xylS-type" evidence="5">
    <location>
        <begin position="260"/>
        <end position="358"/>
    </location>
</feature>
<keyword evidence="2" id="KW-0238">DNA-binding</keyword>
<protein>
    <submittedName>
        <fullName evidence="6">HTH-type transcriptional regulator VirS</fullName>
    </submittedName>
</protein>
<dbReference type="InterPro" id="IPR032687">
    <property type="entry name" value="AraC-type_N"/>
</dbReference>
<dbReference type="PROSITE" id="PS01124">
    <property type="entry name" value="HTH_ARAC_FAMILY_2"/>
    <property type="match status" value="1"/>
</dbReference>